<dbReference type="AlphaFoldDB" id="A0A1G8GF49"/>
<dbReference type="EMBL" id="FNCG01000014">
    <property type="protein sequence ID" value="SDH93022.1"/>
    <property type="molecule type" value="Genomic_DNA"/>
</dbReference>
<proteinExistence type="predicted"/>
<evidence type="ECO:0000313" key="2">
    <source>
        <dbReference type="Proteomes" id="UP000199705"/>
    </source>
</evidence>
<name>A0A1G8GF49_9SPHI</name>
<accession>A0A1G8GF49</accession>
<reference evidence="2" key="1">
    <citation type="submission" date="2016-10" db="EMBL/GenBank/DDBJ databases">
        <authorList>
            <person name="Varghese N."/>
            <person name="Submissions S."/>
        </authorList>
    </citation>
    <scope>NUCLEOTIDE SEQUENCE [LARGE SCALE GENOMIC DNA]</scope>
    <source>
        <strain evidence="2">Gh-67</strain>
    </source>
</reference>
<evidence type="ECO:0000313" key="1">
    <source>
        <dbReference type="EMBL" id="SDH93022.1"/>
    </source>
</evidence>
<protein>
    <recommendedName>
        <fullName evidence="3">Type VI secretion system baseplate subunit TssF</fullName>
    </recommendedName>
</protein>
<keyword evidence="2" id="KW-1185">Reference proteome</keyword>
<dbReference type="Proteomes" id="UP000199705">
    <property type="component" value="Unassembled WGS sequence"/>
</dbReference>
<evidence type="ECO:0008006" key="3">
    <source>
        <dbReference type="Google" id="ProtNLM"/>
    </source>
</evidence>
<dbReference type="RefSeq" id="WP_091172392.1">
    <property type="nucleotide sequence ID" value="NZ_FNCG01000014.1"/>
</dbReference>
<organism evidence="1 2">
    <name type="scientific">Mucilaginibacter gossypii</name>
    <dbReference type="NCBI Taxonomy" id="551996"/>
    <lineage>
        <taxon>Bacteria</taxon>
        <taxon>Pseudomonadati</taxon>
        <taxon>Bacteroidota</taxon>
        <taxon>Sphingobacteriia</taxon>
        <taxon>Sphingobacteriales</taxon>
        <taxon>Sphingobacteriaceae</taxon>
        <taxon>Mucilaginibacter</taxon>
    </lineage>
</organism>
<gene>
    <name evidence="1" type="ORF">SAMN05192573_11439</name>
</gene>
<dbReference type="STRING" id="551996.SAMN05192573_11439"/>
<sequence>MSAIFYNSKEEIRNRMLKNATEFWGVQNVNDVDPLVKLLIEALSTELFNLNNDVKNLEHRILNKISRILASDYLTAPLPAYAILKGKPIEASEILNIGNHFYFRKQLAAEVGKTSPEQLDIYFTPAGSNSVFNAEIKYSFNGGRLQEHIENGQKNTLLSVRTGAFGEPNTLWIGIETAVALNTFKNAGIYFDWPVYISNTDFYSLLQVTKFYLDGSQLDTEPGLIYADEQADDQKPVFYDQHIINLITRDVRTYYNNHFISLTDERLSNITAFKANYPVELLSFFNEQDLKSLKPCLWFKIVFPAAIPANAIDELQLHLNCFPVMSRRLHQQKFRIKEISDIIPIKPGAYDHFLSIHELHDDNNVRYNEIPYSQAGINYEGSYSIRNGGAERFDARNARQTIEYLFELLRDEKAAFAAYGSDFLTTALKTLEQNISIIEKKSKSSKDHHELVNYLVLKPANKAAMLYLSFWTTLADNANNIRKGSKLQQAETIKLKPDSLRLLTTTTGGRNSLGASERIQAYKYGLTTKDRIVTLADLTSFCRYELGAKIKNIRVSKGVSISANPKEGFIKTTDIYITPADHELSAPEWATLLELLKSKLQSRSVMDVNYRVFAE</sequence>